<gene>
    <name evidence="3" type="ORF">BC008_01565</name>
    <name evidence="4" type="ORF">BC008_01640</name>
</gene>
<dbReference type="RefSeq" id="WP_027845590.1">
    <property type="nucleotide sequence ID" value="NZ_LMTZ01000052.1"/>
</dbReference>
<dbReference type="InterPro" id="IPR022017">
    <property type="entry name" value="BFA1-like_DUF3598"/>
</dbReference>
<sequence length="270" mass="30552">MKSQWECFLENLAVWEGSFTTFSPQGELLKDTPSRLTLEGYNNNQNARLTLQMEGERDIVLEFSPQGIGGIMFFENGAFSQGPMQFSRFSLFGGEFGLIHENNRSRLVQIFDSNSRISKITVIREHKAGTNKKERPLLHIDDLLGKWEGEAITIYPDLRSPDNYTTKMQLQLDGSGRLRQNLSFGDRTISSSATVKGSVLHFDKDQENPVNVLFLPGGSSATFPVEAQSGKPIFLESGWLIEPNLRQRLIRSYNEKGEWVSLTLVTERKI</sequence>
<dbReference type="AlphaFoldDB" id="A0A0V7ZVL7"/>
<evidence type="ECO:0000313" key="5">
    <source>
        <dbReference type="Proteomes" id="UP000053372"/>
    </source>
</evidence>
<evidence type="ECO:0000259" key="2">
    <source>
        <dbReference type="Pfam" id="PF21053"/>
    </source>
</evidence>
<dbReference type="SUPFAM" id="SSF50814">
    <property type="entry name" value="Lipocalins"/>
    <property type="match status" value="2"/>
</dbReference>
<dbReference type="Proteomes" id="UP000053372">
    <property type="component" value="Unassembled WGS sequence"/>
</dbReference>
<organism evidence="4 5">
    <name type="scientific">Mastigocoleus testarum BC008</name>
    <dbReference type="NCBI Taxonomy" id="371196"/>
    <lineage>
        <taxon>Bacteria</taxon>
        <taxon>Bacillati</taxon>
        <taxon>Cyanobacteriota</taxon>
        <taxon>Cyanophyceae</taxon>
        <taxon>Nostocales</taxon>
        <taxon>Hapalosiphonaceae</taxon>
        <taxon>Mastigocoleus</taxon>
    </lineage>
</organism>
<dbReference type="EMBL" id="LMTZ01000053">
    <property type="protein sequence ID" value="KST68671.1"/>
    <property type="molecule type" value="Genomic_DNA"/>
</dbReference>
<evidence type="ECO:0000313" key="4">
    <source>
        <dbReference type="EMBL" id="KST68685.1"/>
    </source>
</evidence>
<dbReference type="InterPro" id="IPR048378">
    <property type="entry name" value="BFA1-like_C"/>
</dbReference>
<dbReference type="OrthoDB" id="516684at2"/>
<dbReference type="GO" id="GO:0000918">
    <property type="term" value="P:division septum site selection"/>
    <property type="evidence" value="ECO:0007669"/>
    <property type="project" value="TreeGrafter"/>
</dbReference>
<dbReference type="InterPro" id="IPR012674">
    <property type="entry name" value="Calycin"/>
</dbReference>
<protein>
    <submittedName>
        <fullName evidence="4">Uncharacterized protein</fullName>
    </submittedName>
</protein>
<dbReference type="PANTHER" id="PTHR33404">
    <property type="entry name" value="CELL DIVISION TOPOLOGICAL SPECIFICITY FACTOR HOMOLOG, CHLOROPLASTIC"/>
    <property type="match status" value="1"/>
</dbReference>
<evidence type="ECO:0000259" key="1">
    <source>
        <dbReference type="Pfam" id="PF12204"/>
    </source>
</evidence>
<reference evidence="4 5" key="1">
    <citation type="journal article" date="2015" name="Genome Announc.">
        <title>Draft Genome of the Euendolithic (true boring) Cyanobacterium Mastigocoleus testarum strain BC008.</title>
        <authorList>
            <person name="Guida B.S."/>
            <person name="Garcia-Pichel F."/>
        </authorList>
    </citation>
    <scope>NUCLEOTIDE SEQUENCE [LARGE SCALE GENOMIC DNA]</scope>
    <source>
        <strain evidence="4 5">BC008</strain>
    </source>
</reference>
<dbReference type="PANTHER" id="PTHR33404:SF1">
    <property type="entry name" value="SLL0497 PROTEIN"/>
    <property type="match status" value="1"/>
</dbReference>
<feature type="domain" description="DUF3598" evidence="1">
    <location>
        <begin position="1"/>
        <end position="130"/>
    </location>
</feature>
<proteinExistence type="predicted"/>
<accession>A0A0V7ZVL7</accession>
<dbReference type="EMBL" id="LMTZ01000052">
    <property type="protein sequence ID" value="KST68685.1"/>
    <property type="molecule type" value="Genomic_DNA"/>
</dbReference>
<dbReference type="Gene3D" id="2.40.128.20">
    <property type="match status" value="2"/>
</dbReference>
<feature type="domain" description="Biogenesis factor required for ATP synthase 1-like C-terminal" evidence="2">
    <location>
        <begin position="134"/>
        <end position="270"/>
    </location>
</feature>
<comment type="caution">
    <text evidence="4">The sequence shown here is derived from an EMBL/GenBank/DDBJ whole genome shotgun (WGS) entry which is preliminary data.</text>
</comment>
<dbReference type="Pfam" id="PF12204">
    <property type="entry name" value="DUF3598_N"/>
    <property type="match status" value="1"/>
</dbReference>
<keyword evidence="5" id="KW-1185">Reference proteome</keyword>
<dbReference type="Pfam" id="PF21053">
    <property type="entry name" value="BFA1_C"/>
    <property type="match status" value="1"/>
</dbReference>
<dbReference type="GO" id="GO:0005886">
    <property type="term" value="C:plasma membrane"/>
    <property type="evidence" value="ECO:0007669"/>
    <property type="project" value="TreeGrafter"/>
</dbReference>
<evidence type="ECO:0000313" key="3">
    <source>
        <dbReference type="EMBL" id="KST68671.1"/>
    </source>
</evidence>
<name>A0A0V7ZVL7_9CYAN</name>